<keyword evidence="2" id="KW-0436">Ligase</keyword>
<evidence type="ECO:0000256" key="6">
    <source>
        <dbReference type="ARBA" id="ARBA00022842"/>
    </source>
</evidence>
<dbReference type="GO" id="GO:0046872">
    <property type="term" value="F:metal ion binding"/>
    <property type="evidence" value="ECO:0007669"/>
    <property type="project" value="UniProtKB-KW"/>
</dbReference>
<evidence type="ECO:0000256" key="5">
    <source>
        <dbReference type="ARBA" id="ARBA00022840"/>
    </source>
</evidence>
<reference evidence="7" key="1">
    <citation type="submission" date="2021-03" db="EMBL/GenBank/DDBJ databases">
        <authorList>
            <person name="Wang G."/>
        </authorList>
    </citation>
    <scope>NUCLEOTIDE SEQUENCE</scope>
    <source>
        <strain evidence="7">KCTC 12899</strain>
    </source>
</reference>
<comment type="similarity">
    <text evidence="1">Belongs to the folylpolyglutamate synthase family.</text>
</comment>
<protein>
    <recommendedName>
        <fullName evidence="9">Folylpolyglutamate synthetase</fullName>
    </recommendedName>
</protein>
<sequence length="331" mass="37408">MASLQHPHHAYRHVTVGGTNGKGTLAFNLMKQLPGKVGLFCSPHLVDIRERITINGNFVADRVWQEAYAFLSQKIDPRTLSYFELMLLTAVVVFQREAVDWAVFEVGLGGRWDAVNALAPELMVLTNVSLDHTRILGDTVEAIALVKIDIARTGKPFILPASIYNYPSVKTRLLEIKPLIKTYSDKGTIEDNLTCYNRLCYFLPIQPLSELALPLGRKMKVSQNLYVDASHNRAGWQSTVLWLQKHHPSPIRMLCNLSADRNVGEFVSIFKNISADMVVLPGDYEKVYRGVWPETVRFGDWNDLSTLMQEPVLVTGSLYFVGEFLRRFPTI</sequence>
<organism evidence="7 8">
    <name type="scientific">Acanthopleuribacter pedis</name>
    <dbReference type="NCBI Taxonomy" id="442870"/>
    <lineage>
        <taxon>Bacteria</taxon>
        <taxon>Pseudomonadati</taxon>
        <taxon>Acidobacteriota</taxon>
        <taxon>Holophagae</taxon>
        <taxon>Acanthopleuribacterales</taxon>
        <taxon>Acanthopleuribacteraceae</taxon>
        <taxon>Acanthopleuribacter</taxon>
    </lineage>
</organism>
<keyword evidence="5" id="KW-0067">ATP-binding</keyword>
<evidence type="ECO:0000256" key="2">
    <source>
        <dbReference type="ARBA" id="ARBA00022598"/>
    </source>
</evidence>
<dbReference type="SUPFAM" id="SSF53244">
    <property type="entry name" value="MurD-like peptide ligases, peptide-binding domain"/>
    <property type="match status" value="1"/>
</dbReference>
<dbReference type="PANTHER" id="PTHR11136:SF0">
    <property type="entry name" value="DIHYDROFOLATE SYNTHETASE-RELATED"/>
    <property type="match status" value="1"/>
</dbReference>
<keyword evidence="8" id="KW-1185">Reference proteome</keyword>
<dbReference type="GO" id="GO:0008841">
    <property type="term" value="F:dihydrofolate synthase activity"/>
    <property type="evidence" value="ECO:0007669"/>
    <property type="project" value="TreeGrafter"/>
</dbReference>
<dbReference type="InterPro" id="IPR036615">
    <property type="entry name" value="Mur_ligase_C_dom_sf"/>
</dbReference>
<dbReference type="Gene3D" id="3.90.190.20">
    <property type="entry name" value="Mur ligase, C-terminal domain"/>
    <property type="match status" value="1"/>
</dbReference>
<dbReference type="InterPro" id="IPR001645">
    <property type="entry name" value="Folylpolyglutamate_synth"/>
</dbReference>
<evidence type="ECO:0000256" key="3">
    <source>
        <dbReference type="ARBA" id="ARBA00022723"/>
    </source>
</evidence>
<dbReference type="AlphaFoldDB" id="A0A8J7QG36"/>
<name>A0A8J7QG36_9BACT</name>
<dbReference type="GO" id="GO:0005737">
    <property type="term" value="C:cytoplasm"/>
    <property type="evidence" value="ECO:0007669"/>
    <property type="project" value="TreeGrafter"/>
</dbReference>
<proteinExistence type="inferred from homology"/>
<keyword evidence="6" id="KW-0460">Magnesium</keyword>
<dbReference type="GO" id="GO:0005524">
    <property type="term" value="F:ATP binding"/>
    <property type="evidence" value="ECO:0007669"/>
    <property type="project" value="UniProtKB-KW"/>
</dbReference>
<dbReference type="EMBL" id="JAFREP010000004">
    <property type="protein sequence ID" value="MBO1317875.1"/>
    <property type="molecule type" value="Genomic_DNA"/>
</dbReference>
<dbReference type="PANTHER" id="PTHR11136">
    <property type="entry name" value="FOLYLPOLYGLUTAMATE SYNTHASE-RELATED"/>
    <property type="match status" value="1"/>
</dbReference>
<comment type="caution">
    <text evidence="7">The sequence shown here is derived from an EMBL/GenBank/DDBJ whole genome shotgun (WGS) entry which is preliminary data.</text>
</comment>
<dbReference type="InterPro" id="IPR036565">
    <property type="entry name" value="Mur-like_cat_sf"/>
</dbReference>
<evidence type="ECO:0008006" key="9">
    <source>
        <dbReference type="Google" id="ProtNLM"/>
    </source>
</evidence>
<evidence type="ECO:0000256" key="1">
    <source>
        <dbReference type="ARBA" id="ARBA00008276"/>
    </source>
</evidence>
<dbReference type="GO" id="GO:0004326">
    <property type="term" value="F:tetrahydrofolylpolyglutamate synthase activity"/>
    <property type="evidence" value="ECO:0007669"/>
    <property type="project" value="InterPro"/>
</dbReference>
<evidence type="ECO:0000313" key="7">
    <source>
        <dbReference type="EMBL" id="MBO1317875.1"/>
    </source>
</evidence>
<gene>
    <name evidence="7" type="ORF">J3U88_05330</name>
</gene>
<evidence type="ECO:0000313" key="8">
    <source>
        <dbReference type="Proteomes" id="UP000664417"/>
    </source>
</evidence>
<keyword evidence="4" id="KW-0547">Nucleotide-binding</keyword>
<keyword evidence="3" id="KW-0479">Metal-binding</keyword>
<dbReference type="Gene3D" id="3.40.1190.10">
    <property type="entry name" value="Mur-like, catalytic domain"/>
    <property type="match status" value="1"/>
</dbReference>
<evidence type="ECO:0000256" key="4">
    <source>
        <dbReference type="ARBA" id="ARBA00022741"/>
    </source>
</evidence>
<dbReference type="SUPFAM" id="SSF53623">
    <property type="entry name" value="MurD-like peptide ligases, catalytic domain"/>
    <property type="match status" value="1"/>
</dbReference>
<dbReference type="NCBIfam" id="TIGR01499">
    <property type="entry name" value="folC"/>
    <property type="match status" value="1"/>
</dbReference>
<dbReference type="Proteomes" id="UP000664417">
    <property type="component" value="Unassembled WGS sequence"/>
</dbReference>
<accession>A0A8J7QG36</accession>